<evidence type="ECO:0000313" key="3">
    <source>
        <dbReference type="Proteomes" id="UP000249390"/>
    </source>
</evidence>
<accession>A0A328DUN7</accession>
<protein>
    <submittedName>
        <fullName evidence="2">Uncharacterized protein</fullName>
    </submittedName>
</protein>
<dbReference type="EMBL" id="NQVE01000110">
    <property type="protein sequence ID" value="RAL47821.1"/>
    <property type="molecule type" value="Genomic_DNA"/>
</dbReference>
<reference evidence="2 3" key="1">
    <citation type="submission" date="2018-06" db="EMBL/GenBank/DDBJ databases">
        <title>The Genome of Cuscuta australis (Dodder) Provides Insight into the Evolution of Plant Parasitism.</title>
        <authorList>
            <person name="Liu H."/>
        </authorList>
    </citation>
    <scope>NUCLEOTIDE SEQUENCE [LARGE SCALE GENOMIC DNA]</scope>
    <source>
        <strain evidence="3">cv. Yunnan</strain>
        <tissue evidence="2">Vines</tissue>
    </source>
</reference>
<dbReference type="Proteomes" id="UP000249390">
    <property type="component" value="Unassembled WGS sequence"/>
</dbReference>
<keyword evidence="3" id="KW-1185">Reference proteome</keyword>
<evidence type="ECO:0000256" key="1">
    <source>
        <dbReference type="SAM" id="MobiDB-lite"/>
    </source>
</evidence>
<comment type="caution">
    <text evidence="2">The sequence shown here is derived from an EMBL/GenBank/DDBJ whole genome shotgun (WGS) entry which is preliminary data.</text>
</comment>
<name>A0A328DUN7_9ASTE</name>
<gene>
    <name evidence="2" type="ORF">DM860_011406</name>
</gene>
<sequence>MLLGLRLYHSSRDMTLWPRYLSSWELPLIGIYHFGQAYHSNQGDSLLLRVNFHKGSSLPRLGFFLNILGKRGTLPRLRSSWIYLEKRSTLPRFGTISWSIDIQVSPDFRFSNMCFPHPDGMRYHFLSLGVPHTSMIIPMEYTYDIDGCVMENTLVIITIKTTCAMMSTLGIVSIKRARGENNLEPNLSFLGLRDWLDWSGSADNDEMRQWRRAYPLLPGTLELACPVGSQLRDNFEYTQANCAKKITDKHLRAIHAPASPRSTLVPASPRSKLVPAFPK</sequence>
<proteinExistence type="predicted"/>
<dbReference type="AlphaFoldDB" id="A0A328DUN7"/>
<evidence type="ECO:0000313" key="2">
    <source>
        <dbReference type="EMBL" id="RAL47821.1"/>
    </source>
</evidence>
<feature type="region of interest" description="Disordered" evidence="1">
    <location>
        <begin position="260"/>
        <end position="279"/>
    </location>
</feature>
<organism evidence="2 3">
    <name type="scientific">Cuscuta australis</name>
    <dbReference type="NCBI Taxonomy" id="267555"/>
    <lineage>
        <taxon>Eukaryota</taxon>
        <taxon>Viridiplantae</taxon>
        <taxon>Streptophyta</taxon>
        <taxon>Embryophyta</taxon>
        <taxon>Tracheophyta</taxon>
        <taxon>Spermatophyta</taxon>
        <taxon>Magnoliopsida</taxon>
        <taxon>eudicotyledons</taxon>
        <taxon>Gunneridae</taxon>
        <taxon>Pentapetalae</taxon>
        <taxon>asterids</taxon>
        <taxon>lamiids</taxon>
        <taxon>Solanales</taxon>
        <taxon>Convolvulaceae</taxon>
        <taxon>Cuscuteae</taxon>
        <taxon>Cuscuta</taxon>
        <taxon>Cuscuta subgen. Grammica</taxon>
        <taxon>Cuscuta sect. Cleistogrammica</taxon>
    </lineage>
</organism>